<protein>
    <submittedName>
        <fullName evidence="2">Uncharacterized protein</fullName>
    </submittedName>
</protein>
<reference evidence="3" key="1">
    <citation type="journal article" date="2007" name="Plant Cell">
        <title>Dothideomycete-plant interactions illuminated by genome sequencing and EST analysis of the wheat pathogen Stagonospora nodorum.</title>
        <authorList>
            <person name="Hane J.K."/>
            <person name="Lowe R.G."/>
            <person name="Solomon P.S."/>
            <person name="Tan K.C."/>
            <person name="Schoch C.L."/>
            <person name="Spatafora J.W."/>
            <person name="Crous P.W."/>
            <person name="Kodira C."/>
            <person name="Birren B.W."/>
            <person name="Galagan J.E."/>
            <person name="Torriani S.F."/>
            <person name="McDonald B.A."/>
            <person name="Oliver R.P."/>
        </authorList>
    </citation>
    <scope>NUCLEOTIDE SEQUENCE [LARGE SCALE GENOMIC DNA]</scope>
    <source>
        <strain evidence="3">SN15 / ATCC MYA-4574 / FGSC 10173</strain>
    </source>
</reference>
<organism evidence="2 3">
    <name type="scientific">Phaeosphaeria nodorum (strain SN15 / ATCC MYA-4574 / FGSC 10173)</name>
    <name type="common">Glume blotch fungus</name>
    <name type="synonym">Parastagonospora nodorum</name>
    <dbReference type="NCBI Taxonomy" id="321614"/>
    <lineage>
        <taxon>Eukaryota</taxon>
        <taxon>Fungi</taxon>
        <taxon>Dikarya</taxon>
        <taxon>Ascomycota</taxon>
        <taxon>Pezizomycotina</taxon>
        <taxon>Dothideomycetes</taxon>
        <taxon>Pleosporomycetidae</taxon>
        <taxon>Pleosporales</taxon>
        <taxon>Pleosporineae</taxon>
        <taxon>Phaeosphaeriaceae</taxon>
        <taxon>Parastagonospora</taxon>
    </lineage>
</organism>
<evidence type="ECO:0000313" key="3">
    <source>
        <dbReference type="Proteomes" id="UP000001055"/>
    </source>
</evidence>
<dbReference type="AlphaFoldDB" id="Q0UPW3"/>
<keyword evidence="1" id="KW-0732">Signal</keyword>
<gene>
    <name evidence="2" type="ORF">SNOG_06201</name>
</gene>
<dbReference type="HOGENOM" id="CLU_2850456_0_0_1"/>
<feature type="signal peptide" evidence="1">
    <location>
        <begin position="1"/>
        <end position="20"/>
    </location>
</feature>
<evidence type="ECO:0000313" key="2">
    <source>
        <dbReference type="EMBL" id="EAT86032.1"/>
    </source>
</evidence>
<name>Q0UPW3_PHANO</name>
<sequence length="65" mass="7715">MNPCHLTLALLLFILAPTHAMRNIINPKKSHAGEKCRKHDMSDCSWYREHRPQVWEVWSRDQMGE</sequence>
<dbReference type="Proteomes" id="UP000001055">
    <property type="component" value="Unassembled WGS sequence"/>
</dbReference>
<proteinExistence type="predicted"/>
<evidence type="ECO:0000256" key="1">
    <source>
        <dbReference type="SAM" id="SignalP"/>
    </source>
</evidence>
<dbReference type="GeneID" id="5973463"/>
<dbReference type="EMBL" id="CH445333">
    <property type="protein sequence ID" value="EAT86032.1"/>
    <property type="molecule type" value="Genomic_DNA"/>
</dbReference>
<dbReference type="InParanoid" id="Q0UPW3"/>
<dbReference type="KEGG" id="pno:SNOG_06201"/>
<feature type="chain" id="PRO_5004178012" evidence="1">
    <location>
        <begin position="21"/>
        <end position="65"/>
    </location>
</feature>
<accession>Q0UPW3</accession>
<dbReference type="RefSeq" id="XP_001796584.1">
    <property type="nucleotide sequence ID" value="XM_001796532.1"/>
</dbReference>